<feature type="region of interest" description="Disordered" evidence="1">
    <location>
        <begin position="70"/>
        <end position="89"/>
    </location>
</feature>
<dbReference type="EMBL" id="MLIS01000001">
    <property type="protein sequence ID" value="OHU80128.1"/>
    <property type="molecule type" value="Genomic_DNA"/>
</dbReference>
<feature type="signal peptide" evidence="2">
    <location>
        <begin position="1"/>
        <end position="25"/>
    </location>
</feature>
<keyword evidence="4" id="KW-1185">Reference proteome</keyword>
<dbReference type="Proteomes" id="UP000179441">
    <property type="component" value="Unassembled WGS sequence"/>
</dbReference>
<name>A0A1S1MB95_MYCCH</name>
<feature type="compositionally biased region" description="Basic and acidic residues" evidence="1">
    <location>
        <begin position="71"/>
        <end position="84"/>
    </location>
</feature>
<comment type="caution">
    <text evidence="3">The sequence shown here is derived from an EMBL/GenBank/DDBJ whole genome shotgun (WGS) entry which is preliminary data.</text>
</comment>
<evidence type="ECO:0000313" key="4">
    <source>
        <dbReference type="Proteomes" id="UP000179441"/>
    </source>
</evidence>
<organism evidence="3 4">
    <name type="scientific">Mycobacteroides chelonae</name>
    <name type="common">Mycobacterium chelonae</name>
    <dbReference type="NCBI Taxonomy" id="1774"/>
    <lineage>
        <taxon>Bacteria</taxon>
        <taxon>Bacillati</taxon>
        <taxon>Actinomycetota</taxon>
        <taxon>Actinomycetes</taxon>
        <taxon>Mycobacteriales</taxon>
        <taxon>Mycobacteriaceae</taxon>
        <taxon>Mycobacteroides</taxon>
    </lineage>
</organism>
<gene>
    <name evidence="3" type="ORF">BKG84_18760</name>
</gene>
<reference evidence="3 4" key="1">
    <citation type="submission" date="2016-10" db="EMBL/GenBank/DDBJ databases">
        <title>Evaluation of Human, Veterinary and Environmental Mycobacterium chelonae Isolates by Core Genome Phylogenomic Analysis, Targeted Gene Comparison, and Anti-microbial Susceptibility Patterns: A Tale of Mistaken Identities.</title>
        <authorList>
            <person name="Fogelson S.B."/>
            <person name="Camus A.C."/>
            <person name="Lorenz W."/>
            <person name="Vasireddy R."/>
            <person name="Vasireddy S."/>
            <person name="Smith T."/>
            <person name="Brown-Elliott B.A."/>
            <person name="Wallace R.J.Jr."/>
            <person name="Hasan N.A."/>
            <person name="Reischl U."/>
            <person name="Sanchez S."/>
        </authorList>
    </citation>
    <scope>NUCLEOTIDE SEQUENCE [LARGE SCALE GENOMIC DNA]</scope>
    <source>
        <strain evidence="3 4">15518</strain>
    </source>
</reference>
<proteinExistence type="predicted"/>
<dbReference type="InterPro" id="IPR024520">
    <property type="entry name" value="DUF3558"/>
</dbReference>
<dbReference type="AlphaFoldDB" id="A0A1S1MB95"/>
<sequence>MATSRCVRPAVAAVSAALLVSCSHSGIQPSASTTSAVTTTTSAAATNAKGRPTVTFDPCTQIPAGVIAQQKLDRRPPKPNRSSDGDIENNTCGYLAQKDYGVTVAASNYTLDMDKKAYPDSTELEINGRRARSFHLFEGNTDTCAIDVEAPFGVYGVKIDSTSSKFGEFPDCLAAARAHLDAFLPYLRA</sequence>
<feature type="chain" id="PRO_5039141834" description="DUF3558 domain-containing protein" evidence="2">
    <location>
        <begin position="26"/>
        <end position="189"/>
    </location>
</feature>
<evidence type="ECO:0000313" key="3">
    <source>
        <dbReference type="EMBL" id="OHU80128.1"/>
    </source>
</evidence>
<evidence type="ECO:0008006" key="5">
    <source>
        <dbReference type="Google" id="ProtNLM"/>
    </source>
</evidence>
<dbReference type="Pfam" id="PF12079">
    <property type="entry name" value="DUF3558"/>
    <property type="match status" value="1"/>
</dbReference>
<dbReference type="RefSeq" id="WP_070952178.1">
    <property type="nucleotide sequence ID" value="NZ_CP050145.1"/>
</dbReference>
<accession>A0A1S1MB95</accession>
<dbReference type="PROSITE" id="PS51257">
    <property type="entry name" value="PROKAR_LIPOPROTEIN"/>
    <property type="match status" value="1"/>
</dbReference>
<evidence type="ECO:0000256" key="1">
    <source>
        <dbReference type="SAM" id="MobiDB-lite"/>
    </source>
</evidence>
<protein>
    <recommendedName>
        <fullName evidence="5">DUF3558 domain-containing protein</fullName>
    </recommendedName>
</protein>
<keyword evidence="2" id="KW-0732">Signal</keyword>
<evidence type="ECO:0000256" key="2">
    <source>
        <dbReference type="SAM" id="SignalP"/>
    </source>
</evidence>